<evidence type="ECO:0000259" key="6">
    <source>
        <dbReference type="Pfam" id="PF18998"/>
    </source>
</evidence>
<sequence length="832" mass="91549">MNIIKKNKQIITIVFMILICFNVGASNLSKISLDKKNRTLIAPESSNYSWYFNNVKLPIEGQVLKIKKAGIYSLKTKDNNGKEVVKSIKINLGQGGIISVVYLIGDSTVSDYTSGYYPKTGWGQVLQSYFDETRVVIDNRAIGGTSAKSFYNSYWADVIKNVQPGDYVFVQFGINDAATDVARYSAPFTGFQDYLTLFVNETKAKGATCVLVATLRRNAWNNTTPETLYDAYHDYPIATRQLAVQLNTPLIDLDKATVPLLEPLGSLYTGDFMYMNLKIGEYPTYSNGQADNVHFQRMGAIEMARLVVQGIKEQASSFPSMNLLVPSIKPVYDITVSQNNVAAGLVTRSQSFTSGINITLKAYPFDGYLFKEWQSTDGTTLSTNPLFSYTTGNTTASFIGIFEEDPICPPIVLYTQVNDGLVEKTNKAIVNSGNKVVFSATPLSGGSWSWTGPNSFSAITREITLNNIQVSQAGDYIATYTSEAKCVTQKSFNATVDGKIGGDGTILLSATANADKGTITLNWTLKNITASVQVFRDTDSNPTGRSRLAILSNSTTQYTDVNVVKGTTYYYWVTATDINGNTKSTSTSATAEDNIGTTSIWLESECGNVGNLWDVLADINASNEKYTTIKVGYTSGTVAPDVNGQIIYNFNVTEAGDYGLWARTIAPNTSDDSFWISIDNGTWFSWNNIAPSTSWVWSKANNYTLSIGTHTLKIGYREDGAKLDKILITNTRLTPTLKGADANNCEKLSTTDIDFYKDKILLYPNPVKNTLSINGIITKQTVSIYDITGRIVKTVVIDQGQNSINLNRLKTGVYFILINENNQLITKKFMKL</sequence>
<keyword evidence="3" id="KW-0378">Hydrolase</keyword>
<organism evidence="7 8">
    <name type="scientific">Flavobacterium cellulosilyticum</name>
    <dbReference type="NCBI Taxonomy" id="2541731"/>
    <lineage>
        <taxon>Bacteria</taxon>
        <taxon>Pseudomonadati</taxon>
        <taxon>Bacteroidota</taxon>
        <taxon>Flavobacteriia</taxon>
        <taxon>Flavobacteriales</taxon>
        <taxon>Flavobacteriaceae</taxon>
        <taxon>Flavobacterium</taxon>
    </lineage>
</organism>
<keyword evidence="2" id="KW-0732">Signal</keyword>
<dbReference type="AlphaFoldDB" id="A0A4R5C7D7"/>
<dbReference type="EMBL" id="SMFK01000009">
    <property type="protein sequence ID" value="TDD95711.1"/>
    <property type="molecule type" value="Genomic_DNA"/>
</dbReference>
<feature type="domain" description="Secretion system C-terminal sorting" evidence="5">
    <location>
        <begin position="762"/>
        <end position="829"/>
    </location>
</feature>
<comment type="similarity">
    <text evidence="1">Belongs to the 'GDSL' lipolytic enzyme family.</text>
</comment>
<dbReference type="NCBIfam" id="TIGR04183">
    <property type="entry name" value="Por_Secre_tail"/>
    <property type="match status" value="1"/>
</dbReference>
<evidence type="ECO:0000313" key="8">
    <source>
        <dbReference type="Proteomes" id="UP000295479"/>
    </source>
</evidence>
<dbReference type="Gene3D" id="3.40.50.1110">
    <property type="entry name" value="SGNH hydrolase"/>
    <property type="match status" value="1"/>
</dbReference>
<dbReference type="Pfam" id="PF13472">
    <property type="entry name" value="Lipase_GDSL_2"/>
    <property type="match status" value="1"/>
</dbReference>
<dbReference type="InterPro" id="IPR013830">
    <property type="entry name" value="SGNH_hydro"/>
</dbReference>
<evidence type="ECO:0000259" key="4">
    <source>
        <dbReference type="Pfam" id="PF13472"/>
    </source>
</evidence>
<reference evidence="7 8" key="1">
    <citation type="submission" date="2019-03" db="EMBL/GenBank/DDBJ databases">
        <title>Flavobacterium AR-3-4 sp. nov. isolated from arctic soil.</title>
        <authorList>
            <person name="Chaudhary D.K."/>
        </authorList>
    </citation>
    <scope>NUCLEOTIDE SEQUENCE [LARGE SCALE GENOMIC DNA]</scope>
    <source>
        <strain evidence="7 8">AR-3-4</strain>
    </source>
</reference>
<evidence type="ECO:0000256" key="1">
    <source>
        <dbReference type="ARBA" id="ARBA00008668"/>
    </source>
</evidence>
<dbReference type="GO" id="GO:0016788">
    <property type="term" value="F:hydrolase activity, acting on ester bonds"/>
    <property type="evidence" value="ECO:0007669"/>
    <property type="project" value="UniProtKB-ARBA"/>
</dbReference>
<dbReference type="SUPFAM" id="SSF52266">
    <property type="entry name" value="SGNH hydrolase"/>
    <property type="match status" value="1"/>
</dbReference>
<dbReference type="CDD" id="cd01821">
    <property type="entry name" value="Rhamnogalacturan_acetylesterase_like"/>
    <property type="match status" value="1"/>
</dbReference>
<gene>
    <name evidence="7" type="ORF">E0F76_13070</name>
</gene>
<dbReference type="InterPro" id="IPR013783">
    <property type="entry name" value="Ig-like_fold"/>
</dbReference>
<dbReference type="Pfam" id="PF18962">
    <property type="entry name" value="Por_Secre_tail"/>
    <property type="match status" value="1"/>
</dbReference>
<dbReference type="Gene3D" id="2.60.40.10">
    <property type="entry name" value="Immunoglobulins"/>
    <property type="match status" value="2"/>
</dbReference>
<protein>
    <submittedName>
        <fullName evidence="7">T9SS type A sorting domain-containing protein</fullName>
    </submittedName>
</protein>
<keyword evidence="8" id="KW-1185">Reference proteome</keyword>
<dbReference type="OrthoDB" id="9807041at2"/>
<dbReference type="InterPro" id="IPR044060">
    <property type="entry name" value="Bacterial_rp_domain"/>
</dbReference>
<dbReference type="InterPro" id="IPR026444">
    <property type="entry name" value="Secre_tail"/>
</dbReference>
<feature type="domain" description="SGNH hydrolase-type esterase" evidence="4">
    <location>
        <begin position="103"/>
        <end position="263"/>
    </location>
</feature>
<feature type="domain" description="Bacterial repeat" evidence="6">
    <location>
        <begin position="335"/>
        <end position="395"/>
    </location>
</feature>
<dbReference type="InterPro" id="IPR037459">
    <property type="entry name" value="RhgT-like"/>
</dbReference>
<dbReference type="Gene3D" id="2.60.120.260">
    <property type="entry name" value="Galactose-binding domain-like"/>
    <property type="match status" value="1"/>
</dbReference>
<evidence type="ECO:0000259" key="5">
    <source>
        <dbReference type="Pfam" id="PF18962"/>
    </source>
</evidence>
<proteinExistence type="inferred from homology"/>
<dbReference type="PANTHER" id="PTHR43695:SF1">
    <property type="entry name" value="RHAMNOGALACTURONAN ACETYLESTERASE"/>
    <property type="match status" value="1"/>
</dbReference>
<dbReference type="InterPro" id="IPR036514">
    <property type="entry name" value="SGNH_hydro_sf"/>
</dbReference>
<dbReference type="Pfam" id="PF18998">
    <property type="entry name" value="Flg_new_2"/>
    <property type="match status" value="1"/>
</dbReference>
<dbReference type="RefSeq" id="WP_132006785.1">
    <property type="nucleotide sequence ID" value="NZ_SMFK01000009.1"/>
</dbReference>
<accession>A0A4R5C7D7</accession>
<dbReference type="CDD" id="cd02795">
    <property type="entry name" value="CBM6-CBM35-CBM36_like"/>
    <property type="match status" value="1"/>
</dbReference>
<evidence type="ECO:0000256" key="3">
    <source>
        <dbReference type="ARBA" id="ARBA00022801"/>
    </source>
</evidence>
<evidence type="ECO:0000313" key="7">
    <source>
        <dbReference type="EMBL" id="TDD95711.1"/>
    </source>
</evidence>
<evidence type="ECO:0000256" key="2">
    <source>
        <dbReference type="ARBA" id="ARBA00022729"/>
    </source>
</evidence>
<comment type="caution">
    <text evidence="7">The sequence shown here is derived from an EMBL/GenBank/DDBJ whole genome shotgun (WGS) entry which is preliminary data.</text>
</comment>
<name>A0A4R5C7D7_9FLAO</name>
<dbReference type="Proteomes" id="UP000295479">
    <property type="component" value="Unassembled WGS sequence"/>
</dbReference>
<dbReference type="PANTHER" id="PTHR43695">
    <property type="entry name" value="PUTATIVE (AFU_ORTHOLOGUE AFUA_2G17250)-RELATED"/>
    <property type="match status" value="1"/>
</dbReference>